<gene>
    <name evidence="9" type="ORF">AMEX_G6661</name>
</gene>
<feature type="domain" description="RING-type" evidence="7">
    <location>
        <begin position="27"/>
        <end position="70"/>
    </location>
</feature>
<dbReference type="PANTHER" id="PTHR25465:SF14">
    <property type="entry name" value="E3 UBIQUITIN-PROTEIN LIGASE TRIM65"/>
    <property type="match status" value="1"/>
</dbReference>
<protein>
    <submittedName>
        <fullName evidence="9">E3 ubiquitin/ISG15 ligase TRIM25-like</fullName>
    </submittedName>
</protein>
<dbReference type="InterPro" id="IPR001841">
    <property type="entry name" value="Znf_RING"/>
</dbReference>
<dbReference type="PROSITE" id="PS00518">
    <property type="entry name" value="ZF_RING_1"/>
    <property type="match status" value="1"/>
</dbReference>
<proteinExistence type="predicted"/>
<reference evidence="9 10" key="1">
    <citation type="submission" date="2021-07" db="EMBL/GenBank/DDBJ databases">
        <authorList>
            <person name="Imarazene B."/>
            <person name="Zahm M."/>
            <person name="Klopp C."/>
            <person name="Cabau C."/>
            <person name="Beille S."/>
            <person name="Jouanno E."/>
            <person name="Castinel A."/>
            <person name="Lluch J."/>
            <person name="Gil L."/>
            <person name="Kuchtly C."/>
            <person name="Lopez Roques C."/>
            <person name="Donnadieu C."/>
            <person name="Parrinello H."/>
            <person name="Journot L."/>
            <person name="Du K."/>
            <person name="Schartl M."/>
            <person name="Retaux S."/>
            <person name="Guiguen Y."/>
        </authorList>
    </citation>
    <scope>NUCLEOTIDE SEQUENCE [LARGE SCALE GENOMIC DNA]</scope>
    <source>
        <strain evidence="9">Pach_M1</strain>
        <tissue evidence="9">Testis</tissue>
    </source>
</reference>
<evidence type="ECO:0000313" key="9">
    <source>
        <dbReference type="EMBL" id="KAG9278742.1"/>
    </source>
</evidence>
<keyword evidence="1" id="KW-0399">Innate immunity</keyword>
<dbReference type="InterPro" id="IPR051051">
    <property type="entry name" value="E3_ubiq-ligase_TRIM/RNF"/>
</dbReference>
<evidence type="ECO:0000313" key="10">
    <source>
        <dbReference type="Proteomes" id="UP000752171"/>
    </source>
</evidence>
<evidence type="ECO:0000256" key="5">
    <source>
        <dbReference type="ARBA" id="ARBA00022859"/>
    </source>
</evidence>
<dbReference type="InterPro" id="IPR013320">
    <property type="entry name" value="ConA-like_dom_sf"/>
</dbReference>
<evidence type="ECO:0000256" key="4">
    <source>
        <dbReference type="ARBA" id="ARBA00022833"/>
    </source>
</evidence>
<evidence type="ECO:0000256" key="1">
    <source>
        <dbReference type="ARBA" id="ARBA00022588"/>
    </source>
</evidence>
<dbReference type="Pfam" id="PF00622">
    <property type="entry name" value="SPRY"/>
    <property type="match status" value="1"/>
</dbReference>
<evidence type="ECO:0000259" key="8">
    <source>
        <dbReference type="PROSITE" id="PS50188"/>
    </source>
</evidence>
<dbReference type="Gene3D" id="4.10.830.40">
    <property type="match status" value="1"/>
</dbReference>
<keyword evidence="4" id="KW-0862">Zinc</keyword>
<dbReference type="InterPro" id="IPR001870">
    <property type="entry name" value="B30.2/SPRY"/>
</dbReference>
<accession>A0A8T2MA14</accession>
<dbReference type="SMART" id="SM00449">
    <property type="entry name" value="SPRY"/>
    <property type="match status" value="1"/>
</dbReference>
<dbReference type="Gene3D" id="2.60.120.920">
    <property type="match status" value="1"/>
</dbReference>
<dbReference type="Proteomes" id="UP000752171">
    <property type="component" value="Unassembled WGS sequence"/>
</dbReference>
<evidence type="ECO:0000256" key="6">
    <source>
        <dbReference type="PROSITE-ProRule" id="PRU00175"/>
    </source>
</evidence>
<feature type="domain" description="B30.2/SPRY" evidence="8">
    <location>
        <begin position="138"/>
        <end position="339"/>
    </location>
</feature>
<dbReference type="Gene3D" id="3.30.40.10">
    <property type="entry name" value="Zinc/RING finger domain, C3HC4 (zinc finger)"/>
    <property type="match status" value="1"/>
</dbReference>
<evidence type="ECO:0000259" key="7">
    <source>
        <dbReference type="PROSITE" id="PS50089"/>
    </source>
</evidence>
<keyword evidence="3 6" id="KW-0863">Zinc-finger</keyword>
<keyword evidence="5" id="KW-0391">Immunity</keyword>
<organism evidence="9 10">
    <name type="scientific">Astyanax mexicanus</name>
    <name type="common">Blind cave fish</name>
    <name type="synonym">Astyanax fasciatus mexicanus</name>
    <dbReference type="NCBI Taxonomy" id="7994"/>
    <lineage>
        <taxon>Eukaryota</taxon>
        <taxon>Metazoa</taxon>
        <taxon>Chordata</taxon>
        <taxon>Craniata</taxon>
        <taxon>Vertebrata</taxon>
        <taxon>Euteleostomi</taxon>
        <taxon>Actinopterygii</taxon>
        <taxon>Neopterygii</taxon>
        <taxon>Teleostei</taxon>
        <taxon>Ostariophysi</taxon>
        <taxon>Characiformes</taxon>
        <taxon>Characoidei</taxon>
        <taxon>Acestrorhamphidae</taxon>
        <taxon>Acestrorhamphinae</taxon>
        <taxon>Astyanax</taxon>
    </lineage>
</organism>
<dbReference type="PROSITE" id="PS50188">
    <property type="entry name" value="B302_SPRY"/>
    <property type="match status" value="1"/>
</dbReference>
<evidence type="ECO:0000256" key="2">
    <source>
        <dbReference type="ARBA" id="ARBA00022723"/>
    </source>
</evidence>
<dbReference type="EMBL" id="JAICCE010000004">
    <property type="protein sequence ID" value="KAG9278742.1"/>
    <property type="molecule type" value="Genomic_DNA"/>
</dbReference>
<dbReference type="SMART" id="SM00184">
    <property type="entry name" value="RING"/>
    <property type="match status" value="1"/>
</dbReference>
<evidence type="ECO:0000256" key="3">
    <source>
        <dbReference type="ARBA" id="ARBA00022771"/>
    </source>
</evidence>
<dbReference type="GO" id="GO:0016874">
    <property type="term" value="F:ligase activity"/>
    <property type="evidence" value="ECO:0007669"/>
    <property type="project" value="UniProtKB-KW"/>
</dbReference>
<dbReference type="InterPro" id="IPR013083">
    <property type="entry name" value="Znf_RING/FYVE/PHD"/>
</dbReference>
<dbReference type="GO" id="GO:0045087">
    <property type="term" value="P:innate immune response"/>
    <property type="evidence" value="ECO:0007669"/>
    <property type="project" value="UniProtKB-KW"/>
</dbReference>
<keyword evidence="2" id="KW-0479">Metal-binding</keyword>
<dbReference type="InterPro" id="IPR003877">
    <property type="entry name" value="SPRY_dom"/>
</dbReference>
<dbReference type="SUPFAM" id="SSF49899">
    <property type="entry name" value="Concanavalin A-like lectins/glucanases"/>
    <property type="match status" value="1"/>
</dbReference>
<comment type="caution">
    <text evidence="9">The sequence shown here is derived from an EMBL/GenBank/DDBJ whole genome shotgun (WGS) entry which is preliminary data.</text>
</comment>
<dbReference type="AlphaFoldDB" id="A0A8T2MA14"/>
<sequence length="347" mass="38189">MAAATAATVAVTTAAATISVDEDQFCCSVCLEILRDPVTIPCGHSYCMECIKGYWRKTEHKTGYSCPQCRRGFNPRPVLARNTMLAELVNKLREAGVQEGPHPGPLRAVDMVECDICSGRRRKAVKSCIKCMASYWVASNDREIQCCNQAPGSNDLFLIYTPPYVKLLLLFLPEQGCVWSRTYPRIIGRKAIISPSPSHSNLVVLGKEGLSGRSYWEVEWSGNGGITIGVAYKGIVRNSGGTDSKLGCNSKSWSLDLADGLCTFQHNKTKLEIPTPISPRIGVYLDHKTGTLAFYCVSPRGDTMTLLHRVQTTFSQPLYPGFWVGLGSTLKFPPISDGLERHVICWC</sequence>
<dbReference type="SUPFAM" id="SSF57850">
    <property type="entry name" value="RING/U-box"/>
    <property type="match status" value="1"/>
</dbReference>
<keyword evidence="9" id="KW-0436">Ligase</keyword>
<dbReference type="GO" id="GO:0008270">
    <property type="term" value="F:zinc ion binding"/>
    <property type="evidence" value="ECO:0007669"/>
    <property type="project" value="UniProtKB-KW"/>
</dbReference>
<dbReference type="PANTHER" id="PTHR25465">
    <property type="entry name" value="B-BOX DOMAIN CONTAINING"/>
    <property type="match status" value="1"/>
</dbReference>
<dbReference type="InterPro" id="IPR017907">
    <property type="entry name" value="Znf_RING_CS"/>
</dbReference>
<dbReference type="InterPro" id="IPR043136">
    <property type="entry name" value="B30.2/SPRY_sf"/>
</dbReference>
<dbReference type="Pfam" id="PF15227">
    <property type="entry name" value="zf-C3HC4_4"/>
    <property type="match status" value="1"/>
</dbReference>
<name>A0A8T2MA14_ASTMX</name>
<dbReference type="PROSITE" id="PS50089">
    <property type="entry name" value="ZF_RING_2"/>
    <property type="match status" value="1"/>
</dbReference>